<keyword evidence="2" id="KW-0732">Signal</keyword>
<name>A0AAD7JUZ1_9AGAR</name>
<feature type="signal peptide" evidence="2">
    <location>
        <begin position="1"/>
        <end position="25"/>
    </location>
</feature>
<dbReference type="EMBL" id="JARKIB010000017">
    <property type="protein sequence ID" value="KAJ7770061.1"/>
    <property type="molecule type" value="Genomic_DNA"/>
</dbReference>
<evidence type="ECO:0000313" key="3">
    <source>
        <dbReference type="EMBL" id="KAJ7770061.1"/>
    </source>
</evidence>
<comment type="caution">
    <text evidence="3">The sequence shown here is derived from an EMBL/GenBank/DDBJ whole genome shotgun (WGS) entry which is preliminary data.</text>
</comment>
<keyword evidence="4" id="KW-1185">Reference proteome</keyword>
<protein>
    <recommendedName>
        <fullName evidence="5">Secreted protein</fullName>
    </recommendedName>
</protein>
<feature type="chain" id="PRO_5042194716" description="Secreted protein" evidence="2">
    <location>
        <begin position="26"/>
        <end position="88"/>
    </location>
</feature>
<evidence type="ECO:0008006" key="5">
    <source>
        <dbReference type="Google" id="ProtNLM"/>
    </source>
</evidence>
<reference evidence="3" key="1">
    <citation type="submission" date="2023-03" db="EMBL/GenBank/DDBJ databases">
        <title>Massive genome expansion in bonnet fungi (Mycena s.s.) driven by repeated elements and novel gene families across ecological guilds.</title>
        <authorList>
            <consortium name="Lawrence Berkeley National Laboratory"/>
            <person name="Harder C.B."/>
            <person name="Miyauchi S."/>
            <person name="Viragh M."/>
            <person name="Kuo A."/>
            <person name="Thoen E."/>
            <person name="Andreopoulos B."/>
            <person name="Lu D."/>
            <person name="Skrede I."/>
            <person name="Drula E."/>
            <person name="Henrissat B."/>
            <person name="Morin E."/>
            <person name="Kohler A."/>
            <person name="Barry K."/>
            <person name="LaButti K."/>
            <person name="Morin E."/>
            <person name="Salamov A."/>
            <person name="Lipzen A."/>
            <person name="Mereny Z."/>
            <person name="Hegedus B."/>
            <person name="Baldrian P."/>
            <person name="Stursova M."/>
            <person name="Weitz H."/>
            <person name="Taylor A."/>
            <person name="Grigoriev I.V."/>
            <person name="Nagy L.G."/>
            <person name="Martin F."/>
            <person name="Kauserud H."/>
        </authorList>
    </citation>
    <scope>NUCLEOTIDE SEQUENCE</scope>
    <source>
        <strain evidence="3">CBHHK182m</strain>
    </source>
</reference>
<gene>
    <name evidence="3" type="ORF">B0H16DRAFT_1517155</name>
</gene>
<evidence type="ECO:0000256" key="1">
    <source>
        <dbReference type="SAM" id="MobiDB-lite"/>
    </source>
</evidence>
<feature type="non-terminal residue" evidence="3">
    <location>
        <position position="1"/>
    </location>
</feature>
<feature type="region of interest" description="Disordered" evidence="1">
    <location>
        <begin position="54"/>
        <end position="88"/>
    </location>
</feature>
<sequence>MLFLSRLSLPCSLSLAFLSLREVRASPPLPVLASLTVPRLLFFRESLTPTSGKMAFLKHGNRSTRPSHHPAPPLPKTKKTGCRSQYRI</sequence>
<evidence type="ECO:0000256" key="2">
    <source>
        <dbReference type="SAM" id="SignalP"/>
    </source>
</evidence>
<dbReference type="Proteomes" id="UP001215598">
    <property type="component" value="Unassembled WGS sequence"/>
</dbReference>
<accession>A0AAD7JUZ1</accession>
<organism evidence="3 4">
    <name type="scientific">Mycena metata</name>
    <dbReference type="NCBI Taxonomy" id="1033252"/>
    <lineage>
        <taxon>Eukaryota</taxon>
        <taxon>Fungi</taxon>
        <taxon>Dikarya</taxon>
        <taxon>Basidiomycota</taxon>
        <taxon>Agaricomycotina</taxon>
        <taxon>Agaricomycetes</taxon>
        <taxon>Agaricomycetidae</taxon>
        <taxon>Agaricales</taxon>
        <taxon>Marasmiineae</taxon>
        <taxon>Mycenaceae</taxon>
        <taxon>Mycena</taxon>
    </lineage>
</organism>
<evidence type="ECO:0000313" key="4">
    <source>
        <dbReference type="Proteomes" id="UP001215598"/>
    </source>
</evidence>
<feature type="compositionally biased region" description="Basic residues" evidence="1">
    <location>
        <begin position="59"/>
        <end position="68"/>
    </location>
</feature>
<proteinExistence type="predicted"/>
<dbReference type="AlphaFoldDB" id="A0AAD7JUZ1"/>